<dbReference type="Pfam" id="PF08402">
    <property type="entry name" value="TOBE_2"/>
    <property type="match status" value="1"/>
</dbReference>
<keyword evidence="5" id="KW-0547">Nucleotide-binding</keyword>
<proteinExistence type="inferred from homology"/>
<dbReference type="SUPFAM" id="SSF50331">
    <property type="entry name" value="MOP-like"/>
    <property type="match status" value="1"/>
</dbReference>
<evidence type="ECO:0000259" key="9">
    <source>
        <dbReference type="PROSITE" id="PS50893"/>
    </source>
</evidence>
<evidence type="ECO:0000256" key="1">
    <source>
        <dbReference type="ARBA" id="ARBA00004417"/>
    </source>
</evidence>
<dbReference type="PROSITE" id="PS00211">
    <property type="entry name" value="ABC_TRANSPORTER_1"/>
    <property type="match status" value="1"/>
</dbReference>
<dbReference type="InterPro" id="IPR047641">
    <property type="entry name" value="ABC_transpr_MalK/UgpC-like"/>
</dbReference>
<keyword evidence="7" id="KW-1278">Translocase</keyword>
<dbReference type="InterPro" id="IPR017871">
    <property type="entry name" value="ABC_transporter-like_CS"/>
</dbReference>
<dbReference type="InterPro" id="IPR013611">
    <property type="entry name" value="Transp-assoc_OB_typ2"/>
</dbReference>
<keyword evidence="11" id="KW-1185">Reference proteome</keyword>
<dbReference type="Pfam" id="PF00005">
    <property type="entry name" value="ABC_tran"/>
    <property type="match status" value="1"/>
</dbReference>
<dbReference type="GO" id="GO:0055052">
    <property type="term" value="C:ATP-binding cassette (ABC) transporter complex, substrate-binding subunit-containing"/>
    <property type="evidence" value="ECO:0007669"/>
    <property type="project" value="TreeGrafter"/>
</dbReference>
<name>A0A4R6VGP8_9HYPH</name>
<evidence type="ECO:0000313" key="10">
    <source>
        <dbReference type="EMBL" id="TDQ60466.1"/>
    </source>
</evidence>
<evidence type="ECO:0000256" key="3">
    <source>
        <dbReference type="ARBA" id="ARBA00022448"/>
    </source>
</evidence>
<reference evidence="10 11" key="1">
    <citation type="submission" date="2019-03" db="EMBL/GenBank/DDBJ databases">
        <title>Genomic Encyclopedia of Type Strains, Phase III (KMG-III): the genomes of soil and plant-associated and newly described type strains.</title>
        <authorList>
            <person name="Whitman W."/>
        </authorList>
    </citation>
    <scope>NUCLEOTIDE SEQUENCE [LARGE SCALE GENOMIC DNA]</scope>
    <source>
        <strain evidence="10 11">CGMCC 1.7002</strain>
    </source>
</reference>
<dbReference type="PANTHER" id="PTHR43875:SF15">
    <property type="entry name" value="TREHALOSE IMPORT ATP-BINDING PROTEIN SUGC"/>
    <property type="match status" value="1"/>
</dbReference>
<dbReference type="RefSeq" id="WP_133573955.1">
    <property type="nucleotide sequence ID" value="NZ_SNYR01000004.1"/>
</dbReference>
<dbReference type="InterPro" id="IPR027417">
    <property type="entry name" value="P-loop_NTPase"/>
</dbReference>
<keyword evidence="4" id="KW-1003">Cell membrane</keyword>
<dbReference type="Gene3D" id="2.40.50.100">
    <property type="match status" value="1"/>
</dbReference>
<organism evidence="10 11">
    <name type="scientific">Maritalea mobilis</name>
    <dbReference type="NCBI Taxonomy" id="483324"/>
    <lineage>
        <taxon>Bacteria</taxon>
        <taxon>Pseudomonadati</taxon>
        <taxon>Pseudomonadota</taxon>
        <taxon>Alphaproteobacteria</taxon>
        <taxon>Hyphomicrobiales</taxon>
        <taxon>Devosiaceae</taxon>
        <taxon>Maritalea</taxon>
    </lineage>
</organism>
<evidence type="ECO:0000256" key="4">
    <source>
        <dbReference type="ARBA" id="ARBA00022475"/>
    </source>
</evidence>
<dbReference type="SMART" id="SM00382">
    <property type="entry name" value="AAA"/>
    <property type="match status" value="1"/>
</dbReference>
<dbReference type="FunFam" id="3.40.50.300:FF:000042">
    <property type="entry name" value="Maltose/maltodextrin ABC transporter, ATP-binding protein"/>
    <property type="match status" value="1"/>
</dbReference>
<evidence type="ECO:0000256" key="2">
    <source>
        <dbReference type="ARBA" id="ARBA00005417"/>
    </source>
</evidence>
<protein>
    <submittedName>
        <fullName evidence="10">Iron(III) transport system ATP-binding protein</fullName>
    </submittedName>
</protein>
<dbReference type="Proteomes" id="UP000295391">
    <property type="component" value="Unassembled WGS sequence"/>
</dbReference>
<feature type="domain" description="ABC transporter" evidence="9">
    <location>
        <begin position="4"/>
        <end position="240"/>
    </location>
</feature>
<dbReference type="Gene3D" id="3.40.50.300">
    <property type="entry name" value="P-loop containing nucleotide triphosphate hydrolases"/>
    <property type="match status" value="1"/>
</dbReference>
<keyword evidence="3" id="KW-0813">Transport</keyword>
<dbReference type="PANTHER" id="PTHR43875">
    <property type="entry name" value="MALTODEXTRIN IMPORT ATP-BINDING PROTEIN MSMX"/>
    <property type="match status" value="1"/>
</dbReference>
<evidence type="ECO:0000256" key="8">
    <source>
        <dbReference type="ARBA" id="ARBA00023136"/>
    </source>
</evidence>
<dbReference type="PROSITE" id="PS50893">
    <property type="entry name" value="ABC_TRANSPORTER_2"/>
    <property type="match status" value="1"/>
</dbReference>
<gene>
    <name evidence="10" type="ORF">ATL17_3355</name>
</gene>
<evidence type="ECO:0000256" key="6">
    <source>
        <dbReference type="ARBA" id="ARBA00022840"/>
    </source>
</evidence>
<dbReference type="InterPro" id="IPR003439">
    <property type="entry name" value="ABC_transporter-like_ATP-bd"/>
</dbReference>
<evidence type="ECO:0000256" key="7">
    <source>
        <dbReference type="ARBA" id="ARBA00022967"/>
    </source>
</evidence>
<sequence length="353" mass="38863">MAELIMENVQKHFDGAPALAGIDAQISDGEFVALLGPSGCGKTTLLRLLAGFEQPSEGRLHIGDQQVACARSNLFVPPEERNIGIVFQSYALWPHMSVKRNIAYPLEVRRMPKQERDKKVEEALALTGLGPYANRSPAALSGGQRQRVALARCLVTDPRAVLLDEPLANLDLALRATMQEAFAQFHQRTGATMVYVTHDQTEAMAMADRVAVMEKGKIRQFASPEQLYNEPDNSFVADFVGEGAVVPARAIGTRTHDQIEMQFLGHRFTARAKIDAPTHVCIRPEHLRFDDDAPLRAKVKTTTYLGGKFRVKLETLCGQMLVALSPHRLQNDMAIGLDIVSPWAFADGEVSHG</sequence>
<dbReference type="InterPro" id="IPR003593">
    <property type="entry name" value="AAA+_ATPase"/>
</dbReference>
<keyword evidence="8" id="KW-0472">Membrane</keyword>
<keyword evidence="6 10" id="KW-0067">ATP-binding</keyword>
<dbReference type="SUPFAM" id="SSF52540">
    <property type="entry name" value="P-loop containing nucleoside triphosphate hydrolases"/>
    <property type="match status" value="1"/>
</dbReference>
<comment type="similarity">
    <text evidence="2">Belongs to the ABC transporter superfamily.</text>
</comment>
<comment type="subcellular location">
    <subcellularLocation>
        <location evidence="1">Cell inner membrane</location>
        <topology evidence="1">Peripheral membrane protein</topology>
    </subcellularLocation>
</comment>
<dbReference type="GO" id="GO:0140359">
    <property type="term" value="F:ABC-type transporter activity"/>
    <property type="evidence" value="ECO:0007669"/>
    <property type="project" value="UniProtKB-ARBA"/>
</dbReference>
<comment type="caution">
    <text evidence="10">The sequence shown here is derived from an EMBL/GenBank/DDBJ whole genome shotgun (WGS) entry which is preliminary data.</text>
</comment>
<dbReference type="GO" id="GO:0016887">
    <property type="term" value="F:ATP hydrolysis activity"/>
    <property type="evidence" value="ECO:0007669"/>
    <property type="project" value="InterPro"/>
</dbReference>
<dbReference type="GO" id="GO:0005524">
    <property type="term" value="F:ATP binding"/>
    <property type="evidence" value="ECO:0007669"/>
    <property type="project" value="UniProtKB-KW"/>
</dbReference>
<accession>A0A4R6VGP8</accession>
<dbReference type="AlphaFoldDB" id="A0A4R6VGP8"/>
<evidence type="ECO:0000313" key="11">
    <source>
        <dbReference type="Proteomes" id="UP000295391"/>
    </source>
</evidence>
<evidence type="ECO:0000256" key="5">
    <source>
        <dbReference type="ARBA" id="ARBA00022741"/>
    </source>
</evidence>
<dbReference type="OrthoDB" id="9802264at2"/>
<dbReference type="EMBL" id="SNYR01000004">
    <property type="protein sequence ID" value="TDQ60466.1"/>
    <property type="molecule type" value="Genomic_DNA"/>
</dbReference>
<dbReference type="InterPro" id="IPR008995">
    <property type="entry name" value="Mo/tungstate-bd_C_term_dom"/>
</dbReference>